<accession>A0A2I8VEU0</accession>
<dbReference type="Proteomes" id="UP000236584">
    <property type="component" value="Chromosome"/>
</dbReference>
<dbReference type="OrthoDB" id="201989at2157"/>
<dbReference type="KEGG" id="srub:C2R22_01155"/>
<dbReference type="GeneID" id="35590654"/>
<proteinExistence type="predicted"/>
<feature type="domain" description="Archaeal Type IV pilin N-terminal" evidence="1">
    <location>
        <begin position="11"/>
        <end position="84"/>
    </location>
</feature>
<organism evidence="2 3">
    <name type="scientific">Salinigranum rubrum</name>
    <dbReference type="NCBI Taxonomy" id="755307"/>
    <lineage>
        <taxon>Archaea</taxon>
        <taxon>Methanobacteriati</taxon>
        <taxon>Methanobacteriota</taxon>
        <taxon>Stenosarchaea group</taxon>
        <taxon>Halobacteria</taxon>
        <taxon>Halobacteriales</taxon>
        <taxon>Haloferacaceae</taxon>
        <taxon>Salinigranum</taxon>
    </lineage>
</organism>
<keyword evidence="3" id="KW-1185">Reference proteome</keyword>
<evidence type="ECO:0000313" key="2">
    <source>
        <dbReference type="EMBL" id="AUV80436.1"/>
    </source>
</evidence>
<dbReference type="Pfam" id="PF07790">
    <property type="entry name" value="Pilin_N"/>
    <property type="match status" value="1"/>
</dbReference>
<gene>
    <name evidence="2" type="ORF">C2R22_01155</name>
</gene>
<reference evidence="2 3" key="1">
    <citation type="submission" date="2018-01" db="EMBL/GenBank/DDBJ databases">
        <title>Complete genome sequence of Salinigranum rubrum GX10T, an extremely halophilic archaeon isolated from a marine solar saltern.</title>
        <authorList>
            <person name="Han S."/>
        </authorList>
    </citation>
    <scope>NUCLEOTIDE SEQUENCE [LARGE SCALE GENOMIC DNA]</scope>
    <source>
        <strain evidence="2 3">GX10</strain>
    </source>
</reference>
<protein>
    <submittedName>
        <fullName evidence="2">Type IV pilin</fullName>
    </submittedName>
</protein>
<evidence type="ECO:0000313" key="3">
    <source>
        <dbReference type="Proteomes" id="UP000236584"/>
    </source>
</evidence>
<dbReference type="AlphaFoldDB" id="A0A2I8VEU0"/>
<evidence type="ECO:0000259" key="1">
    <source>
        <dbReference type="Pfam" id="PF07790"/>
    </source>
</evidence>
<dbReference type="InterPro" id="IPR012859">
    <property type="entry name" value="Pilin_N_archaeal"/>
</dbReference>
<dbReference type="RefSeq" id="WP_103423944.1">
    <property type="nucleotide sequence ID" value="NZ_CP026309.1"/>
</dbReference>
<name>A0A2I8VEU0_9EURY</name>
<dbReference type="EMBL" id="CP026309">
    <property type="protein sequence ID" value="AUV80436.1"/>
    <property type="molecule type" value="Genomic_DNA"/>
</dbReference>
<sequence>MLDRSTPHARGLAPLAGVVLVLVTFCLAATVSGAVLASGHDVSGDLSPRVSLSLAVDGDSLALTHRGGDALDVTALRLVVTVDGEPLAHQPPVPFFSARGFHPGPTGPFNSAADPRWAAGETASVRVAGTNQPTLEAGGTVTVRVYVDDALVAEASTRTAS</sequence>